<dbReference type="AlphaFoldDB" id="A0A287B9T3"/>
<dbReference type="EMBL" id="DQIR01170783">
    <property type="protein sequence ID" value="HDB26260.1"/>
    <property type="molecule type" value="Transcribed_RNA"/>
</dbReference>
<dbReference type="Ensembl" id="ENSSSCT00000098354.1">
    <property type="protein sequence ID" value="ENSSSCP00000077849.1"/>
    <property type="gene ID" value="ENSSSCG00000061023.1"/>
</dbReference>
<evidence type="ECO:0000259" key="9">
    <source>
        <dbReference type="SMART" id="SM01328"/>
    </source>
</evidence>
<proteinExistence type="predicted"/>
<dbReference type="GO" id="GO:0016020">
    <property type="term" value="C:membrane"/>
    <property type="evidence" value="ECO:0007669"/>
    <property type="project" value="UniProtKB-SubCell"/>
</dbReference>
<dbReference type="GO" id="GO:0006612">
    <property type="term" value="P:protein targeting to membrane"/>
    <property type="evidence" value="ECO:0000318"/>
    <property type="project" value="GO_Central"/>
</dbReference>
<dbReference type="Bgee" id="ENSSSCG00000034802">
    <property type="expression patterns" value="Expressed in epididymis and 40 other cell types or tissues"/>
</dbReference>
<keyword evidence="2" id="KW-0812">Transmembrane</keyword>
<evidence type="ECO:0000256" key="8">
    <source>
        <dbReference type="SAM" id="MobiDB-lite"/>
    </source>
</evidence>
<feature type="compositionally biased region" description="Low complexity" evidence="8">
    <location>
        <begin position="323"/>
        <end position="334"/>
    </location>
</feature>
<dbReference type="SMART" id="SM01328">
    <property type="entry name" value="zf-3CxxC"/>
    <property type="match status" value="1"/>
</dbReference>
<dbReference type="GO" id="GO:0031849">
    <property type="term" value="F:olfactory receptor binding"/>
    <property type="evidence" value="ECO:0000318"/>
    <property type="project" value="GO_Central"/>
</dbReference>
<evidence type="ECO:0000256" key="7">
    <source>
        <dbReference type="ARBA" id="ARBA00023136"/>
    </source>
</evidence>
<dbReference type="InterPro" id="IPR026096">
    <property type="entry name" value="R-trans_p"/>
</dbReference>
<dbReference type="GeneTree" id="ENSGT00940000162610"/>
<dbReference type="PANTHER" id="PTHR14402:SF8">
    <property type="entry name" value="RECEPTOR-TRANSPORTING PROTEIN 4"/>
    <property type="match status" value="1"/>
</dbReference>
<keyword evidence="7" id="KW-0472">Membrane</keyword>
<feature type="compositionally biased region" description="Polar residues" evidence="8">
    <location>
        <begin position="420"/>
        <end position="429"/>
    </location>
</feature>
<sequence>MDSKAQSKRIITDVETWEKTFQELIWQEKPRARWTLKMDGNLQPNSVALGWKQYQQRAFGRFHCSSCHRSWASAQVQVLCHMNLEHQKSQGQVRMRLFGQRCRRCSRSQFEKPEFSMQSTERILTNLVQRILERFYRNGIRKVSEIPVILELPLVGSHDKVNCEACVLGHCVQNLQNSVTESAKPPLFLEIGSSSPCIGDLCGQNRARNRSTEEKESPRSGCSHVHKSSGPCHATTGIQGPRAGLQPKQEMGRPLIRGADQQATHKTTPQLIRVAGSLPPGWTDPRPIQVVGPLPTGWAHSQSTLGTGPQAPRRTYSQAVRMASQQSTQEAQATKGAGLQATKVTDPQPARGTIPRATSGSDTQATGKASAPPLGSSSRPTMGEIPKVTSGSDTQATRKASAPPLGSSSRPTMGAIPKVTSGSDTQATRKASAPPLESRSQPTMGAIPKVTSGPDTQATRKASAPPLKSNSRPTQGTGPIATHESETFSGSQAAWGKQERRSPRGSAPDSFFRLSPSMPPNDPFGQEQLRWGTVCACVVALFTFLVSKYL</sequence>
<feature type="domain" description="3CxxC-type" evidence="9">
    <location>
        <begin position="57"/>
        <end position="169"/>
    </location>
</feature>
<feature type="region of interest" description="Disordered" evidence="8">
    <location>
        <begin position="274"/>
        <end position="519"/>
    </location>
</feature>
<evidence type="ECO:0000256" key="5">
    <source>
        <dbReference type="ARBA" id="ARBA00022833"/>
    </source>
</evidence>
<feature type="region of interest" description="Disordered" evidence="8">
    <location>
        <begin position="208"/>
        <end position="248"/>
    </location>
</feature>
<protein>
    <submittedName>
        <fullName evidence="11">Receptor transporter protein 4</fullName>
    </submittedName>
    <submittedName>
        <fullName evidence="10">Receptor-transporting protein 4</fullName>
    </submittedName>
</protein>
<organism evidence="11 12">
    <name type="scientific">Sus scrofa</name>
    <name type="common">Pig</name>
    <dbReference type="NCBI Taxonomy" id="9823"/>
    <lineage>
        <taxon>Eukaryota</taxon>
        <taxon>Metazoa</taxon>
        <taxon>Chordata</taxon>
        <taxon>Craniata</taxon>
        <taxon>Vertebrata</taxon>
        <taxon>Euteleostomi</taxon>
        <taxon>Mammalia</taxon>
        <taxon>Eutheria</taxon>
        <taxon>Laurasiatheria</taxon>
        <taxon>Artiodactyla</taxon>
        <taxon>Suina</taxon>
        <taxon>Suidae</taxon>
        <taxon>Sus</taxon>
    </lineage>
</organism>
<feature type="compositionally biased region" description="Polar residues" evidence="8">
    <location>
        <begin position="468"/>
        <end position="477"/>
    </location>
</feature>
<evidence type="ECO:0000256" key="4">
    <source>
        <dbReference type="ARBA" id="ARBA00022771"/>
    </source>
</evidence>
<dbReference type="RefSeq" id="NP_001422194.1">
    <property type="nucleotide sequence ID" value="NM_001435265.1"/>
</dbReference>
<dbReference type="GO" id="GO:0001580">
    <property type="term" value="P:detection of chemical stimulus involved in sensory perception of bitter taste"/>
    <property type="evidence" value="ECO:0000318"/>
    <property type="project" value="GO_Central"/>
</dbReference>
<evidence type="ECO:0000256" key="2">
    <source>
        <dbReference type="ARBA" id="ARBA00022692"/>
    </source>
</evidence>
<evidence type="ECO:0000313" key="11">
    <source>
        <dbReference type="Ensembl" id="ENSSSCP00000077849.1"/>
    </source>
</evidence>
<evidence type="ECO:0000256" key="3">
    <source>
        <dbReference type="ARBA" id="ARBA00022723"/>
    </source>
</evidence>
<keyword evidence="6" id="KW-1133">Transmembrane helix</keyword>
<dbReference type="GO" id="GO:0005737">
    <property type="term" value="C:cytoplasm"/>
    <property type="evidence" value="ECO:0000318"/>
    <property type="project" value="GO_Central"/>
</dbReference>
<keyword evidence="10" id="KW-0675">Receptor</keyword>
<reference evidence="10" key="1">
    <citation type="journal article" date="2019" name="PeerJ">
        <title>Genes of the pig, Sus scrofa, reconstructed with EvidentialGene.</title>
        <authorList>
            <person name="Gilbert D.G."/>
        </authorList>
    </citation>
    <scope>NUCLEOTIDE SEQUENCE</scope>
</reference>
<evidence type="ECO:0000256" key="6">
    <source>
        <dbReference type="ARBA" id="ARBA00022989"/>
    </source>
</evidence>
<evidence type="ECO:0000313" key="12">
    <source>
        <dbReference type="Proteomes" id="UP000008227"/>
    </source>
</evidence>
<dbReference type="GO" id="GO:0008270">
    <property type="term" value="F:zinc ion binding"/>
    <property type="evidence" value="ECO:0007669"/>
    <property type="project" value="UniProtKB-KW"/>
</dbReference>
<name>A0A287B9T3_PIG</name>
<dbReference type="PANTHER" id="PTHR14402">
    <property type="entry name" value="RECEPTOR TRANSPORTING PROTEIN"/>
    <property type="match status" value="1"/>
</dbReference>
<keyword evidence="12" id="KW-1185">Reference proteome</keyword>
<gene>
    <name evidence="11" type="primary">RTP4</name>
</gene>
<dbReference type="OrthoDB" id="8121437at2759"/>
<dbReference type="OMA" id="DKANCEA"/>
<reference evidence="11" key="2">
    <citation type="journal article" date="2020" name="Gigascience">
        <title>An improved pig reference genome sequence to enable pig genetics and genomics research.</title>
        <authorList>
            <person name="Warr A."/>
            <person name="Affara N."/>
            <person name="Aken B."/>
            <person name="Beiki H."/>
            <person name="Bickhart D.M."/>
            <person name="Billis K."/>
            <person name="Chow W."/>
            <person name="Eory L."/>
            <person name="Finlayson H.A."/>
            <person name="Flicek P."/>
            <person name="Giron C.G."/>
            <person name="Griffin D.K."/>
            <person name="Hall R."/>
            <person name="Hannum G."/>
            <person name="Hourlier T."/>
            <person name="Howe K."/>
            <person name="Hume D.A."/>
            <person name="Izuogu O."/>
            <person name="Kim K."/>
            <person name="Koren S."/>
            <person name="Liu H."/>
            <person name="Manchanda N."/>
            <person name="Martin F.J."/>
            <person name="Nonneman D.J."/>
            <person name="O'Connor R.E."/>
            <person name="Phillippy A.M."/>
            <person name="Rohrer G.A."/>
            <person name="Rosen B.D."/>
            <person name="Rund L.A."/>
            <person name="Sargent C.A."/>
            <person name="Schook L.B."/>
            <person name="Schroeder S.G."/>
            <person name="Schwartz A.S."/>
            <person name="Skinner B.M."/>
            <person name="Talbot R."/>
            <person name="Tseng E."/>
            <person name="Tuggle C.K."/>
            <person name="Watson M."/>
            <person name="Smith T.P.L."/>
            <person name="Archibald A.L."/>
        </authorList>
    </citation>
    <scope>NUCLEOTIDE SEQUENCE [LARGE SCALE GENOMIC DNA]</scope>
    <source>
        <strain evidence="11">Duroc</strain>
    </source>
</reference>
<dbReference type="Pfam" id="PF13695">
    <property type="entry name" value="Zn_ribbon_3CxxC"/>
    <property type="match status" value="1"/>
</dbReference>
<dbReference type="ExpressionAtlas" id="A0A287B9T3">
    <property type="expression patterns" value="baseline and differential"/>
</dbReference>
<dbReference type="GO" id="GO:0051205">
    <property type="term" value="P:protein insertion into membrane"/>
    <property type="evidence" value="ECO:0000318"/>
    <property type="project" value="GO_Central"/>
</dbReference>
<reference evidence="11" key="3">
    <citation type="submission" date="2025-05" db="UniProtKB">
        <authorList>
            <consortium name="Ensembl"/>
        </authorList>
    </citation>
    <scope>IDENTIFICATION</scope>
</reference>
<dbReference type="GeneID" id="110256385"/>
<feature type="compositionally biased region" description="Polar residues" evidence="8">
    <location>
        <begin position="356"/>
        <end position="367"/>
    </location>
</feature>
<keyword evidence="3" id="KW-0479">Metal-binding</keyword>
<comment type="subcellular location">
    <subcellularLocation>
        <location evidence="1">Membrane</location>
        <topology evidence="1">Single-pass membrane protein</topology>
    </subcellularLocation>
</comment>
<dbReference type="InterPro" id="IPR027377">
    <property type="entry name" value="ZAR1/RTP1-5-like_Znf-3CxxC"/>
</dbReference>
<keyword evidence="4" id="KW-0863">Zinc-finger</keyword>
<dbReference type="STRING" id="9823.ENSSSCP00000053295"/>
<dbReference type="CTD" id="64108"/>
<dbReference type="Proteomes" id="UP000008227">
    <property type="component" value="Chromosome 13"/>
</dbReference>
<evidence type="ECO:0000256" key="1">
    <source>
        <dbReference type="ARBA" id="ARBA00004167"/>
    </source>
</evidence>
<evidence type="ECO:0000313" key="10">
    <source>
        <dbReference type="EMBL" id="HDB26260.1"/>
    </source>
</evidence>
<feature type="compositionally biased region" description="Polar residues" evidence="8">
    <location>
        <begin position="389"/>
        <end position="398"/>
    </location>
</feature>
<accession>A0A287B9T3</accession>
<keyword evidence="5" id="KW-0862">Zinc</keyword>